<reference evidence="2" key="1">
    <citation type="journal article" date="2023" name="Microbiol Resour">
        <title>Genome Sequences of Rhodoplanes serenus and Two Thermotolerant Strains, Rhodoplanes tepidamans and 'Rhodoplanes cryptolactis,' Further Refine the Genus.</title>
        <authorList>
            <person name="Rayyan A.A."/>
            <person name="Kyndt J.A."/>
        </authorList>
    </citation>
    <scope>NUCLEOTIDE SEQUENCE</scope>
    <source>
        <strain evidence="2">DSM 9987</strain>
    </source>
</reference>
<name>A0ABT5JKJ6_RHOTP</name>
<dbReference type="EMBL" id="JAQQLI010000120">
    <property type="protein sequence ID" value="MDC7790064.1"/>
    <property type="molecule type" value="Genomic_DNA"/>
</dbReference>
<reference evidence="2" key="2">
    <citation type="submission" date="2023-02" db="EMBL/GenBank/DDBJ databases">
        <authorList>
            <person name="Rayyan A."/>
            <person name="Meyer T."/>
            <person name="Kyndt J.A."/>
        </authorList>
    </citation>
    <scope>NUCLEOTIDE SEQUENCE</scope>
    <source>
        <strain evidence="2">DSM 9987</strain>
    </source>
</reference>
<evidence type="ECO:0000313" key="3">
    <source>
        <dbReference type="Proteomes" id="UP001165652"/>
    </source>
</evidence>
<comment type="caution">
    <text evidence="2">The sequence shown here is derived from an EMBL/GenBank/DDBJ whole genome shotgun (WGS) entry which is preliminary data.</text>
</comment>
<dbReference type="SUPFAM" id="SSF142433">
    <property type="entry name" value="CinA-like"/>
    <property type="match status" value="1"/>
</dbReference>
<dbReference type="InterPro" id="IPR036653">
    <property type="entry name" value="CinA-like_C"/>
</dbReference>
<dbReference type="Pfam" id="PF02464">
    <property type="entry name" value="CinA"/>
    <property type="match status" value="1"/>
</dbReference>
<sequence length="192" mass="19675">MSKLEYTPIDEPLVRRAADVVDRSRDRGLTLVTAESCTGGLLAAVLSEAPGAGSQLHGGFAVYTKAQKTVALGVPAELLQSRTAVCEDVARAMVAGALERSCADVAVAVTGVAGPACDEDGNPVGLVHLAAGRRGAPARHEVFRFGDIGRGHIRYRTVVAALDLLGAVLADEPAAAATGAVAELAVSRRRPA</sequence>
<gene>
    <name evidence="2" type="ORF">PQJ73_30665</name>
</gene>
<feature type="domain" description="CinA C-terminal" evidence="1">
    <location>
        <begin position="17"/>
        <end position="167"/>
    </location>
</feature>
<accession>A0ABT5JKJ6</accession>
<dbReference type="NCBIfam" id="TIGR00199">
    <property type="entry name" value="PncC_domain"/>
    <property type="match status" value="1"/>
</dbReference>
<dbReference type="Gene3D" id="3.90.950.20">
    <property type="entry name" value="CinA-like"/>
    <property type="match status" value="1"/>
</dbReference>
<dbReference type="Proteomes" id="UP001165652">
    <property type="component" value="Unassembled WGS sequence"/>
</dbReference>
<proteinExistence type="predicted"/>
<evidence type="ECO:0000313" key="2">
    <source>
        <dbReference type="EMBL" id="MDC7790064.1"/>
    </source>
</evidence>
<evidence type="ECO:0000259" key="1">
    <source>
        <dbReference type="Pfam" id="PF02464"/>
    </source>
</evidence>
<protein>
    <submittedName>
        <fullName evidence="2">CinA family protein</fullName>
    </submittedName>
</protein>
<keyword evidence="3" id="KW-1185">Reference proteome</keyword>
<dbReference type="RefSeq" id="WP_272780882.1">
    <property type="nucleotide sequence ID" value="NZ_JAQQLI010000120.1"/>
</dbReference>
<dbReference type="InterPro" id="IPR008136">
    <property type="entry name" value="CinA_C"/>
</dbReference>
<organism evidence="2 3">
    <name type="scientific">Rhodoplanes tepidamans</name>
    <name type="common">Rhodoplanes cryptolactis</name>
    <dbReference type="NCBI Taxonomy" id="200616"/>
    <lineage>
        <taxon>Bacteria</taxon>
        <taxon>Pseudomonadati</taxon>
        <taxon>Pseudomonadota</taxon>
        <taxon>Alphaproteobacteria</taxon>
        <taxon>Hyphomicrobiales</taxon>
        <taxon>Nitrobacteraceae</taxon>
        <taxon>Rhodoplanes</taxon>
    </lineage>
</organism>